<keyword evidence="1" id="KW-0812">Transmembrane</keyword>
<keyword evidence="1" id="KW-0472">Membrane</keyword>
<evidence type="ECO:0000256" key="1">
    <source>
        <dbReference type="SAM" id="Phobius"/>
    </source>
</evidence>
<organism evidence="2 3">
    <name type="scientific">Acidisarcina polymorpha</name>
    <dbReference type="NCBI Taxonomy" id="2211140"/>
    <lineage>
        <taxon>Bacteria</taxon>
        <taxon>Pseudomonadati</taxon>
        <taxon>Acidobacteriota</taxon>
        <taxon>Terriglobia</taxon>
        <taxon>Terriglobales</taxon>
        <taxon>Acidobacteriaceae</taxon>
        <taxon>Acidisarcina</taxon>
    </lineage>
</organism>
<feature type="transmembrane region" description="Helical" evidence="1">
    <location>
        <begin position="28"/>
        <end position="47"/>
    </location>
</feature>
<proteinExistence type="predicted"/>
<sequence length="69" mass="7573">MALLFGVQMSLKAVSDKSSYGGVVWKRVLMFLVGTVVLASLVTPFSLNLEIDRLKDIPASLGAHPWWVL</sequence>
<name>A0A2Z5FSB6_9BACT</name>
<keyword evidence="1" id="KW-1133">Transmembrane helix</keyword>
<evidence type="ECO:0000313" key="3">
    <source>
        <dbReference type="Proteomes" id="UP000253606"/>
    </source>
</evidence>
<evidence type="ECO:0000313" key="2">
    <source>
        <dbReference type="EMBL" id="AXC09702.1"/>
    </source>
</evidence>
<dbReference type="EMBL" id="CP030840">
    <property type="protein sequence ID" value="AXC09702.1"/>
    <property type="molecule type" value="Genomic_DNA"/>
</dbReference>
<dbReference type="Proteomes" id="UP000253606">
    <property type="component" value="Chromosome"/>
</dbReference>
<dbReference type="AlphaFoldDB" id="A0A2Z5FSB6"/>
<keyword evidence="3" id="KW-1185">Reference proteome</keyword>
<protein>
    <submittedName>
        <fullName evidence="2">Uncharacterized protein</fullName>
    </submittedName>
</protein>
<accession>A0A2Z5FSB6</accession>
<reference evidence="2 3" key="1">
    <citation type="journal article" date="2018" name="Front. Microbiol.">
        <title>Hydrolytic Capabilities as a Key to Environmental Success: Chitinolytic and Cellulolytic Acidobacteria From Acidic Sub-arctic Soils and Boreal Peatlands.</title>
        <authorList>
            <person name="Belova S.E."/>
            <person name="Ravin N.V."/>
            <person name="Pankratov T.A."/>
            <person name="Rakitin A.L."/>
            <person name="Ivanova A.A."/>
            <person name="Beletsky A.V."/>
            <person name="Mardanov A.V."/>
            <person name="Sinninghe Damste J.S."/>
            <person name="Dedysh S.N."/>
        </authorList>
    </citation>
    <scope>NUCLEOTIDE SEQUENCE [LARGE SCALE GENOMIC DNA]</scope>
    <source>
        <strain evidence="2 3">SBC82</strain>
    </source>
</reference>
<gene>
    <name evidence="2" type="ORF">ACPOL_0319</name>
</gene>
<dbReference type="KEGG" id="abas:ACPOL_0319"/>